<dbReference type="Proteomes" id="UP000463931">
    <property type="component" value="Chromosome"/>
</dbReference>
<dbReference type="RefSeq" id="WP_135057057.1">
    <property type="nucleotide sequence ID" value="NZ_CP040852.1"/>
</dbReference>
<dbReference type="AlphaFoldDB" id="A0AAE6WJB5"/>
<dbReference type="InterPro" id="IPR021146">
    <property type="entry name" value="Phage_gp6-like_head-tail"/>
</dbReference>
<dbReference type="Pfam" id="PF05135">
    <property type="entry name" value="Phage_connect_1"/>
    <property type="match status" value="1"/>
</dbReference>
<protein>
    <submittedName>
        <fullName evidence="1">Phage head-tail connector protein</fullName>
    </submittedName>
</protein>
<proteinExistence type="predicted"/>
<organism evidence="1 2">
    <name type="scientific">Ligilactobacillus murinus</name>
    <dbReference type="NCBI Taxonomy" id="1622"/>
    <lineage>
        <taxon>Bacteria</taxon>
        <taxon>Bacillati</taxon>
        <taxon>Bacillota</taxon>
        <taxon>Bacilli</taxon>
        <taxon>Lactobacillales</taxon>
        <taxon>Lactobacillaceae</taxon>
        <taxon>Ligilactobacillus</taxon>
    </lineage>
</organism>
<sequence>MSEGTMKVVNTVKLLAGITDNEQDDVILALEEMTRNQLSMMVDETSVPPPLEAVVLPVTLARFNRLGNEGMQSYSQEGESITYPASDFDEYTNVIERYNSEKNSEKKRGKIVFFTEDKVGDDNAVQ</sequence>
<evidence type="ECO:0000313" key="1">
    <source>
        <dbReference type="EMBL" id="QIA90407.1"/>
    </source>
</evidence>
<evidence type="ECO:0000313" key="2">
    <source>
        <dbReference type="Proteomes" id="UP000463931"/>
    </source>
</evidence>
<name>A0AAE6WJB5_9LACO</name>
<gene>
    <name evidence="1" type="ORF">FEE40_09725</name>
</gene>
<reference evidence="1 2" key="1">
    <citation type="journal article" date="2019" name="Nat. Med.">
        <title>Preventing dysbiosis of the neonatal mouse intestinal microbiome protects against late-onset sepsis.</title>
        <authorList>
            <person name="Singer J.R."/>
            <person name="Blosser E.G."/>
            <person name="Zindl C.L."/>
            <person name="Silberger D.J."/>
            <person name="Conlan S."/>
            <person name="Laufer V.A."/>
            <person name="DiToro D."/>
            <person name="Deming C."/>
            <person name="Kumar R."/>
            <person name="Morrow C.D."/>
            <person name="Segre J.A."/>
            <person name="Gray M.J."/>
            <person name="Randolph D.A."/>
            <person name="Weaver C.T."/>
        </authorList>
    </citation>
    <scope>NUCLEOTIDE SEQUENCE [LARGE SCALE GENOMIC DNA]</scope>
    <source>
        <strain evidence="1 2">V10</strain>
    </source>
</reference>
<dbReference type="EMBL" id="CP040852">
    <property type="protein sequence ID" value="QIA90407.1"/>
    <property type="molecule type" value="Genomic_DNA"/>
</dbReference>
<accession>A0AAE6WJB5</accession>